<protein>
    <recommendedName>
        <fullName evidence="2">Hydantoinase B/oxoprolinase domain-containing protein</fullName>
    </recommendedName>
</protein>
<dbReference type="RefSeq" id="WP_087021140.1">
    <property type="nucleotide sequence ID" value="NZ_CP178353.1"/>
</dbReference>
<feature type="region of interest" description="Disordered" evidence="1">
    <location>
        <begin position="484"/>
        <end position="511"/>
    </location>
</feature>
<comment type="caution">
    <text evidence="3">The sequence shown here is derived from an EMBL/GenBank/DDBJ whole genome shotgun (WGS) entry which is preliminary data.</text>
</comment>
<evidence type="ECO:0000256" key="1">
    <source>
        <dbReference type="SAM" id="MobiDB-lite"/>
    </source>
</evidence>
<dbReference type="InterPro" id="IPR003692">
    <property type="entry name" value="Hydantoinase_B"/>
</dbReference>
<dbReference type="Pfam" id="PF02538">
    <property type="entry name" value="Hydantoinase_B"/>
    <property type="match status" value="1"/>
</dbReference>
<dbReference type="EMBL" id="NHOC01000009">
    <property type="protein sequence ID" value="OUM19931.1"/>
    <property type="molecule type" value="Genomic_DNA"/>
</dbReference>
<reference evidence="3 4" key="1">
    <citation type="submission" date="2017-05" db="EMBL/GenBank/DDBJ databases">
        <title>Butyricicoccus porcorum sp. nov. a butyrate-producing bacterium from the swine intestinal tract.</title>
        <authorList>
            <person name="Trachsel J."/>
            <person name="Humphrey S."/>
            <person name="Allen H.K."/>
        </authorList>
    </citation>
    <scope>NUCLEOTIDE SEQUENCE [LARGE SCALE GENOMIC DNA]</scope>
    <source>
        <strain evidence="3">BB10</strain>
    </source>
</reference>
<dbReference type="OrthoDB" id="102473at2"/>
<evidence type="ECO:0000313" key="3">
    <source>
        <dbReference type="EMBL" id="OUM19931.1"/>
    </source>
</evidence>
<name>A0A252F2L5_9FIRM</name>
<dbReference type="InterPro" id="IPR045079">
    <property type="entry name" value="Oxoprolinase-like"/>
</dbReference>
<dbReference type="PANTHER" id="PTHR11365">
    <property type="entry name" value="5-OXOPROLINASE RELATED"/>
    <property type="match status" value="1"/>
</dbReference>
<evidence type="ECO:0000313" key="4">
    <source>
        <dbReference type="Proteomes" id="UP000194903"/>
    </source>
</evidence>
<dbReference type="Proteomes" id="UP000194903">
    <property type="component" value="Unassembled WGS sequence"/>
</dbReference>
<dbReference type="GO" id="GO:0017168">
    <property type="term" value="F:5-oxoprolinase (ATP-hydrolyzing) activity"/>
    <property type="evidence" value="ECO:0007669"/>
    <property type="project" value="TreeGrafter"/>
</dbReference>
<keyword evidence="4" id="KW-1185">Reference proteome</keyword>
<gene>
    <name evidence="3" type="ORF">CBW42_10655</name>
</gene>
<dbReference type="PANTHER" id="PTHR11365:SF23">
    <property type="entry name" value="HYPOTHETICAL 5-OXOPROLINASE (EUROFUNG)-RELATED"/>
    <property type="match status" value="1"/>
</dbReference>
<feature type="domain" description="Hydantoinase B/oxoprolinase" evidence="2">
    <location>
        <begin position="16"/>
        <end position="543"/>
    </location>
</feature>
<evidence type="ECO:0000259" key="2">
    <source>
        <dbReference type="Pfam" id="PF02538"/>
    </source>
</evidence>
<organism evidence="3 4">
    <name type="scientific">Butyricicoccus porcorum</name>
    <dbReference type="NCBI Taxonomy" id="1945634"/>
    <lineage>
        <taxon>Bacteria</taxon>
        <taxon>Bacillati</taxon>
        <taxon>Bacillota</taxon>
        <taxon>Clostridia</taxon>
        <taxon>Eubacteriales</taxon>
        <taxon>Butyricicoccaceae</taxon>
        <taxon>Butyricicoccus</taxon>
    </lineage>
</organism>
<accession>A0A252F2L5</accession>
<dbReference type="GO" id="GO:0006749">
    <property type="term" value="P:glutathione metabolic process"/>
    <property type="evidence" value="ECO:0007669"/>
    <property type="project" value="TreeGrafter"/>
</dbReference>
<dbReference type="GO" id="GO:0005829">
    <property type="term" value="C:cytosol"/>
    <property type="evidence" value="ECO:0007669"/>
    <property type="project" value="TreeGrafter"/>
</dbReference>
<proteinExistence type="predicted"/>
<sequence>MSKMIESLNIPRVEVDPVTLQVLGGSFKMIAQEMGMVLYRMSYSSIIRESEDIGAGIVDTMGRQLCESESTPMHVGSIGGNVKGILTRWNLEDIHEGDIFIHNHPYYGTSHSPDIHICLPIFYHGKLISFSCVQAHLLDNGSHTAGMDVDARDVYAETRIYYALKLYEKGQRNEQLWRMILDNVRTPSMNENDLKAMIASARHGIKRFTELIDKYSLETVFSAIEDWMDYSERMLRSAIRKVPDGTYYAEGWLDNDGKNLDKMLKVCTTTTIKDDTITIDLTGSADEVYTAFNASFEGTTKTSINYIMHALFLDDDIYHQYIPQNDGMARPVTIIAPKGCIFNPNFPRASFSRFNQANLLADCVMRSLADVMPDRVSAGTSAHIHFVSYNGFNAKKGEYWVYLEVDEGSYGGRCGKDAIDSCDALVANTRNVPIEEIEWHYPLRVERYELNPEIVAPGKWRGGLGIIRETRFLQEGTVTCEGDRHKEAPKGIFGGADGSSASMTKNPYSEHPISLESKLSDEEFSAGDVLQIRTPCGGGYGNPFERDPQKVLGDVLDDFTTIEDARESYGVVIDPETMTVDKEATAQLRAG</sequence>
<dbReference type="AlphaFoldDB" id="A0A252F2L5"/>